<evidence type="ECO:0000256" key="3">
    <source>
        <dbReference type="ARBA" id="ARBA00023306"/>
    </source>
</evidence>
<dbReference type="InterPro" id="IPR006671">
    <property type="entry name" value="Cyclin_N"/>
</dbReference>
<feature type="domain" description="Cyclin-like" evidence="6">
    <location>
        <begin position="232"/>
        <end position="316"/>
    </location>
</feature>
<dbReference type="InterPro" id="IPR013763">
    <property type="entry name" value="Cyclin-like_dom"/>
</dbReference>
<evidence type="ECO:0000259" key="7">
    <source>
        <dbReference type="SMART" id="SM01332"/>
    </source>
</evidence>
<dbReference type="AlphaFoldDB" id="A0A077X2U9"/>
<dbReference type="InterPro" id="IPR039361">
    <property type="entry name" value="Cyclin"/>
</dbReference>
<gene>
    <name evidence="8" type="ORF">LRAMOSA05545</name>
</gene>
<accession>A0A077X2U9</accession>
<dbReference type="GO" id="GO:0051301">
    <property type="term" value="P:cell division"/>
    <property type="evidence" value="ECO:0007669"/>
    <property type="project" value="UniProtKB-KW"/>
</dbReference>
<dbReference type="PANTHER" id="PTHR10177">
    <property type="entry name" value="CYCLINS"/>
    <property type="match status" value="1"/>
</dbReference>
<dbReference type="InterPro" id="IPR046965">
    <property type="entry name" value="Cyclin_A/B-like"/>
</dbReference>
<feature type="compositionally biased region" description="Polar residues" evidence="5">
    <location>
        <begin position="30"/>
        <end position="40"/>
    </location>
</feature>
<dbReference type="InterPro" id="IPR036915">
    <property type="entry name" value="Cyclin-like_sf"/>
</dbReference>
<dbReference type="GO" id="GO:0044772">
    <property type="term" value="P:mitotic cell cycle phase transition"/>
    <property type="evidence" value="ECO:0007669"/>
    <property type="project" value="InterPro"/>
</dbReference>
<evidence type="ECO:0000256" key="1">
    <source>
        <dbReference type="ARBA" id="ARBA00022618"/>
    </source>
</evidence>
<feature type="compositionally biased region" description="Basic residues" evidence="5">
    <location>
        <begin position="55"/>
        <end position="67"/>
    </location>
</feature>
<feature type="domain" description="Cyclin C-terminal" evidence="7">
    <location>
        <begin position="325"/>
        <end position="441"/>
    </location>
</feature>
<dbReference type="SMART" id="SM00385">
    <property type="entry name" value="CYCLIN"/>
    <property type="match status" value="2"/>
</dbReference>
<evidence type="ECO:0008006" key="9">
    <source>
        <dbReference type="Google" id="ProtNLM"/>
    </source>
</evidence>
<evidence type="ECO:0000256" key="5">
    <source>
        <dbReference type="SAM" id="MobiDB-lite"/>
    </source>
</evidence>
<evidence type="ECO:0000259" key="6">
    <source>
        <dbReference type="SMART" id="SM00385"/>
    </source>
</evidence>
<dbReference type="FunFam" id="1.10.472.10:FF:000001">
    <property type="entry name" value="G2/mitotic-specific cyclin"/>
    <property type="match status" value="1"/>
</dbReference>
<dbReference type="Pfam" id="PF00134">
    <property type="entry name" value="Cyclin_N"/>
    <property type="match status" value="1"/>
</dbReference>
<dbReference type="OrthoDB" id="5590282at2759"/>
<keyword evidence="1" id="KW-0132">Cell division</keyword>
<dbReference type="EMBL" id="LK023379">
    <property type="protein sequence ID" value="CDS13367.1"/>
    <property type="molecule type" value="Genomic_DNA"/>
</dbReference>
<protein>
    <recommendedName>
        <fullName evidence="9">Cyclin N-terminal domain-containing protein</fullName>
    </recommendedName>
</protein>
<feature type="region of interest" description="Disordered" evidence="5">
    <location>
        <begin position="28"/>
        <end position="93"/>
    </location>
</feature>
<organism evidence="8">
    <name type="scientific">Lichtheimia ramosa</name>
    <dbReference type="NCBI Taxonomy" id="688394"/>
    <lineage>
        <taxon>Eukaryota</taxon>
        <taxon>Fungi</taxon>
        <taxon>Fungi incertae sedis</taxon>
        <taxon>Mucoromycota</taxon>
        <taxon>Mucoromycotina</taxon>
        <taxon>Mucoromycetes</taxon>
        <taxon>Mucorales</taxon>
        <taxon>Lichtheimiaceae</taxon>
        <taxon>Lichtheimia</taxon>
    </lineage>
</organism>
<evidence type="ECO:0000256" key="2">
    <source>
        <dbReference type="ARBA" id="ARBA00023127"/>
    </source>
</evidence>
<dbReference type="Pfam" id="PF02984">
    <property type="entry name" value="Cyclin_C"/>
    <property type="match status" value="1"/>
</dbReference>
<dbReference type="SUPFAM" id="SSF47954">
    <property type="entry name" value="Cyclin-like"/>
    <property type="match status" value="2"/>
</dbReference>
<reference evidence="8" key="1">
    <citation type="journal article" date="2014" name="Genome Announc.">
        <title>De novo whole-genome sequence and genome annotation of Lichtheimia ramosa.</title>
        <authorList>
            <person name="Linde J."/>
            <person name="Schwartze V."/>
            <person name="Binder U."/>
            <person name="Lass-Florl C."/>
            <person name="Voigt K."/>
            <person name="Horn F."/>
        </authorList>
    </citation>
    <scope>NUCLEOTIDE SEQUENCE</scope>
    <source>
        <strain evidence="8">JMRC FSU:6197</strain>
    </source>
</reference>
<sequence length="453" mass="52159">MIAGYYSKRISNSTTVDENASCVRHLSGVPKTSDSATHASKASLRPVLGDTSNIQHKKQSTAQKHHSVSSITDTTTSFPPPPPLSNVDDDFDPAHKRRRLQDGYQQQRLIEPFPVLPIQHPEHLHSLSLASSTRKRTSSSVENHSTKTKLYEKGVPPLQVFDFNNEPHHRPVEPFACAKNQMGWINAPAVVEYEHDIYQHLREIETKTLPDHHYATYYQPDFSWETRSLLVNWMIALHARFRLRSETLYLSVNIADRFLSRQLTPMDDLNLIIITSLVIGCKYEEGSTPCITQLIEFADSGYTEKDVHDTERHILDVIHYNLAYSSPLQFWRRIIKNQPYGRITYTIAQYLMEISLVDYHFLPILPSKIAAAAVYLSRCIERKSPLWTKEFSDISGYSQVIELKQVAQLMLNYLAKPIEDTALFRKWDGKQLLGISSHVRDWMLLYHRNMKSK</sequence>
<dbReference type="GO" id="GO:0016538">
    <property type="term" value="F:cyclin-dependent protein serine/threonine kinase regulator activity"/>
    <property type="evidence" value="ECO:0007669"/>
    <property type="project" value="InterPro"/>
</dbReference>
<comment type="similarity">
    <text evidence="4">Belongs to the cyclin family.</text>
</comment>
<keyword evidence="3" id="KW-0131">Cell cycle</keyword>
<dbReference type="PIRSF" id="PIRSF001771">
    <property type="entry name" value="Cyclin_A_B_D_E"/>
    <property type="match status" value="1"/>
</dbReference>
<dbReference type="Gene3D" id="1.10.472.10">
    <property type="entry name" value="Cyclin-like"/>
    <property type="match status" value="2"/>
</dbReference>
<name>A0A077X2U9_9FUNG</name>
<dbReference type="SMART" id="SM01332">
    <property type="entry name" value="Cyclin_C"/>
    <property type="match status" value="1"/>
</dbReference>
<feature type="domain" description="Cyclin-like" evidence="6">
    <location>
        <begin position="329"/>
        <end position="412"/>
    </location>
</feature>
<dbReference type="InterPro" id="IPR004367">
    <property type="entry name" value="Cyclin_C-dom"/>
</dbReference>
<evidence type="ECO:0000313" key="8">
    <source>
        <dbReference type="EMBL" id="CDS13367.1"/>
    </source>
</evidence>
<proteinExistence type="inferred from homology"/>
<evidence type="ECO:0000256" key="4">
    <source>
        <dbReference type="RuleBase" id="RU000383"/>
    </source>
</evidence>
<keyword evidence="2 4" id="KW-0195">Cyclin</keyword>